<comment type="similarity">
    <text evidence="1 5">Belongs to the ATG11 family.</text>
</comment>
<evidence type="ECO:0000313" key="8">
    <source>
        <dbReference type="EMBL" id="ONH76417.1"/>
    </source>
</evidence>
<evidence type="ECO:0000256" key="3">
    <source>
        <dbReference type="ARBA" id="ARBA00023006"/>
    </source>
</evidence>
<dbReference type="PANTHER" id="PTHR13222:SF1">
    <property type="entry name" value="RB1-INDUCIBLE COILED-COIL PROTEIN 1"/>
    <property type="match status" value="1"/>
</dbReference>
<feature type="coiled-coil region" evidence="6">
    <location>
        <begin position="1203"/>
        <end position="1237"/>
    </location>
</feature>
<dbReference type="PANTHER" id="PTHR13222">
    <property type="entry name" value="RB1-INDUCIBLE COILED-COIL"/>
    <property type="match status" value="1"/>
</dbReference>
<evidence type="ECO:0000256" key="1">
    <source>
        <dbReference type="ARBA" id="ARBA00009729"/>
    </source>
</evidence>
<dbReference type="GO" id="GO:0034727">
    <property type="term" value="P:piecemeal microautophagy of the nucleus"/>
    <property type="evidence" value="ECO:0007669"/>
    <property type="project" value="TreeGrafter"/>
</dbReference>
<proteinExistence type="inferred from homology"/>
<organism evidence="8 9">
    <name type="scientific">Pichia kudriavzevii</name>
    <name type="common">Yeast</name>
    <name type="synonym">Issatchenkia orientalis</name>
    <dbReference type="NCBI Taxonomy" id="4909"/>
    <lineage>
        <taxon>Eukaryota</taxon>
        <taxon>Fungi</taxon>
        <taxon>Dikarya</taxon>
        <taxon>Ascomycota</taxon>
        <taxon>Saccharomycotina</taxon>
        <taxon>Pichiomycetes</taxon>
        <taxon>Pichiales</taxon>
        <taxon>Pichiaceae</taxon>
        <taxon>Pichia</taxon>
    </lineage>
</organism>
<gene>
    <name evidence="8" type="ORF">BOH78_1124</name>
</gene>
<dbReference type="GO" id="GO:1903599">
    <property type="term" value="P:positive regulation of autophagy of mitochondrion"/>
    <property type="evidence" value="ECO:0007669"/>
    <property type="project" value="UniProtKB-UniRule"/>
</dbReference>
<dbReference type="InterPro" id="IPR019460">
    <property type="entry name" value="Atg11_C"/>
</dbReference>
<reference evidence="9" key="1">
    <citation type="journal article" date="2017" name="Genome Announc.">
        <title>Genome sequences of Cyberlindnera fabianii 65, Pichia kudriavzevii 129, and Saccharomyces cerevisiae 131 isolated from fermented masau fruits in Zimbabwe.</title>
        <authorList>
            <person name="van Rijswijck I.M.H."/>
            <person name="Derks M.F.L."/>
            <person name="Abee T."/>
            <person name="de Ridder D."/>
            <person name="Smid E.J."/>
        </authorList>
    </citation>
    <scope>NUCLEOTIDE SEQUENCE [LARGE SCALE GENOMIC DNA]</scope>
    <source>
        <strain evidence="9">129</strain>
    </source>
</reference>
<accession>A0A1V2LRN6</accession>
<evidence type="ECO:0000256" key="5">
    <source>
        <dbReference type="RuleBase" id="RU367075"/>
    </source>
</evidence>
<sequence>MNQSVYNNSNGILPASLSPAFLRGSNMLDSYRNDYSDAKPTLVIYHAFTGFRVVAPFDIFTSMDQFKRYISDLLHISVERLFLLTPFGIKLKFAMILNEQITEVYAFDRKFFNPAIVKETNIAKRDIMIKELVDSISKVEHLEMIKPRDAPFNSLSNSSNSSMVEFIDKISDMIQDVTDIEEIHLNSSDVDFGSLRSFLNLFKRNSGWASALMSDMHSMLYDDMYRHDYQVVENILNALNALIQYINNLLSNLEKELNTFTEIFSNLEKNTLSHTWQEAYDLLRGISFSYSDNNTAESREIIFSELVDYPTIEKAAMNSKLCATKIQKNLKKVKSSIAGEITSLRDNVYKDYDILKRLYMNKDWETEEADNLTKEHELFDELAINVSNLQRDYDNLPSFEELITTSNQMSTFLSKDAIAKIVNLIKLYNKHKTNEVPRIKSLSDSIYKIEKQFFDMRTGLQEKIANSTIIIVINIQLMIRTTSNVLNMDILTNIEDMQKSELQLTTVNDLPLIFGIWAIAALSNKKYGVTLEKLSRKTNEVLKMMNFVEQNSRAKWLNEFISGAGIEKVDLQFLNERQLKSKFISEGLFNFRLVNQKGVGNEQQGNETTQLVAPKRYNSETVGYLSPFNKLIHRSFTNKSKSEKTIPTVASLEKTKTSYFDGLMVSITIGDIAQYMKTLELVGYDHTFLSQLSTFMNNIGIFLAPEKTNKEIVVKSGNVEDLGSFDMNDKHYLKIFKDFIKNFETKDIHIEVETVNNKFNEANKRSKMEDESLKNDNVTSYERGLVKAYEERIQKLENLLHEKKYGMFNTKWSRFHPENLKFLNEDDMENNFDNEEEIDNTGYLLGRRTIKLPPSHYFERIKTLEIENKKLIDELGELKKNEEYGLILQLQTKLNDQENEVARLNILLEEETHASERKQTEIDALREEVASLRKENNGLKVKNLKLSNDICDLSSMNKDLLENMENKEAEYLNENKLNQKEKNEMNLRIEELIEITHQYEQLSFQIKETDNYVDELISVLMFMSGKLKEMSGKIFANLGTVCLILEIMGLMLVRKGSDLNICRVKGLRNKKKQILMGGHGEVRISNEENIDINGDNDRDVQIEDEKLLYEVIASGVVDEVRKYVDWIPDFNMEELHGLLAEKDTTQESGFTSTKLKGVSETIECLKGSEHKLKYIIDTIPKEILDLKYQEFKENVSVDKGVVLRKIHKRFEDVETLARKLQREKVQLRGEIKNLTKQLSQRLVLRDFSVGDLVLFLPTLALDEQNNSIASNKHSSVGQPWAVFNTGSPNYYLKPETVEQMCQSGDREWMVGRILSLEKHVVTCTNKDSSMENPFNLAVGSQWWWVQSERDKPDTNSTLMKSDSLLHPNRTSMDNCSVSVRRNDSGMLYWEEVNSSNPSDLHCEVTYVDLQEEEEVMERLLNMHVTNSSYQYTDETCLLILSYLKESSHGTIQLARDATINDLLLLLRKWCLEGPYDKDLEVSRCYVRGKPIKISNTVSDNPSVWKQLAMIVKQRLINSEKDKMLVAMSPMVRYYGDLYPDNGRDID</sequence>
<evidence type="ECO:0000313" key="9">
    <source>
        <dbReference type="Proteomes" id="UP000189274"/>
    </source>
</evidence>
<feature type="coiled-coil region" evidence="6">
    <location>
        <begin position="236"/>
        <end position="270"/>
    </location>
</feature>
<feature type="coiled-coil region" evidence="6">
    <location>
        <begin position="861"/>
        <end position="984"/>
    </location>
</feature>
<keyword evidence="5" id="KW-0472">Membrane</keyword>
<dbReference type="EMBL" id="MQVM01000004">
    <property type="protein sequence ID" value="ONH76417.1"/>
    <property type="molecule type" value="Genomic_DNA"/>
</dbReference>
<dbReference type="VEuPathDB" id="FungiDB:C5L36_0C09720"/>
<comment type="subcellular location">
    <subcellularLocation>
        <location evidence="5">Preautophagosomal structure membrane</location>
        <topology evidence="5">Peripheral membrane protein</topology>
    </subcellularLocation>
    <subcellularLocation>
        <location evidence="5">Vacuole membrane</location>
        <topology evidence="5">Peripheral membrane protein</topology>
    </subcellularLocation>
    <text evidence="5">During pexophagy, accumulates in the vacuolar membrane region, where the peroxisomes contact the vacuole.</text>
</comment>
<protein>
    <recommendedName>
        <fullName evidence="2 5">Autophagy-related protein 11</fullName>
    </recommendedName>
</protein>
<dbReference type="GO" id="GO:0034517">
    <property type="term" value="P:ribophagy"/>
    <property type="evidence" value="ECO:0007669"/>
    <property type="project" value="TreeGrafter"/>
</dbReference>
<dbReference type="GO" id="GO:0019901">
    <property type="term" value="F:protein kinase binding"/>
    <property type="evidence" value="ECO:0007669"/>
    <property type="project" value="TreeGrafter"/>
</dbReference>
<dbReference type="GO" id="GO:1990316">
    <property type="term" value="C:Atg1/ULK1 kinase complex"/>
    <property type="evidence" value="ECO:0007669"/>
    <property type="project" value="TreeGrafter"/>
</dbReference>
<dbReference type="GO" id="GO:0000422">
    <property type="term" value="P:autophagy of mitochondrion"/>
    <property type="evidence" value="ECO:0007669"/>
    <property type="project" value="TreeGrafter"/>
</dbReference>
<dbReference type="Proteomes" id="UP000189274">
    <property type="component" value="Unassembled WGS sequence"/>
</dbReference>
<evidence type="ECO:0000256" key="4">
    <source>
        <dbReference type="ARBA" id="ARBA00023054"/>
    </source>
</evidence>
<dbReference type="Pfam" id="PF10377">
    <property type="entry name" value="ATG11"/>
    <property type="match status" value="1"/>
</dbReference>
<dbReference type="GO" id="GO:0015031">
    <property type="term" value="P:protein transport"/>
    <property type="evidence" value="ECO:0007669"/>
    <property type="project" value="UniProtKB-KW"/>
</dbReference>
<evidence type="ECO:0000259" key="7">
    <source>
        <dbReference type="Pfam" id="PF10377"/>
    </source>
</evidence>
<keyword evidence="3 5" id="KW-0072">Autophagy</keyword>
<dbReference type="GO" id="GO:0005774">
    <property type="term" value="C:vacuolar membrane"/>
    <property type="evidence" value="ECO:0007669"/>
    <property type="project" value="UniProtKB-SubCell"/>
</dbReference>
<comment type="function">
    <text evidence="5">Involved in cytoplasm to vacuole transport (Cvt), pexophagy, mitophagy and nucleophagy. Recruits mitochondria for their selective degradation via autophagy (mitophagy) during starvation. Works as scaffold proteins that recruit ATG proteins to the pre-autophagosome (PAS), the site of vesicle/autophagosome formation. Required for the Cvt vesicles completion.</text>
</comment>
<name>A0A1V2LRN6_PICKU</name>
<keyword evidence="5" id="KW-0813">Transport</keyword>
<dbReference type="GO" id="GO:0034045">
    <property type="term" value="C:phagophore assembly site membrane"/>
    <property type="evidence" value="ECO:0007669"/>
    <property type="project" value="UniProtKB-SubCell"/>
</dbReference>
<dbReference type="GO" id="GO:0060090">
    <property type="term" value="F:molecular adaptor activity"/>
    <property type="evidence" value="ECO:0007669"/>
    <property type="project" value="TreeGrafter"/>
</dbReference>
<evidence type="ECO:0000256" key="6">
    <source>
        <dbReference type="SAM" id="Coils"/>
    </source>
</evidence>
<keyword evidence="4 6" id="KW-0175">Coiled coil</keyword>
<keyword evidence="5" id="KW-0926">Vacuole</keyword>
<evidence type="ECO:0000256" key="2">
    <source>
        <dbReference type="ARBA" id="ARBA00013804"/>
    </source>
</evidence>
<dbReference type="GO" id="GO:0000045">
    <property type="term" value="P:autophagosome assembly"/>
    <property type="evidence" value="ECO:0007669"/>
    <property type="project" value="UniProtKB-UniRule"/>
</dbReference>
<dbReference type="VEuPathDB" id="FungiDB:C5L36_0C09710"/>
<dbReference type="InterPro" id="IPR040040">
    <property type="entry name" value="ATG11"/>
</dbReference>
<feature type="domain" description="Autophagy-related protein 11 C-terminal" evidence="7">
    <location>
        <begin position="1205"/>
        <end position="1347"/>
    </location>
</feature>
<keyword evidence="5" id="KW-0653">Protein transport</keyword>
<comment type="subunit">
    <text evidence="5">Homodimer.</text>
</comment>
<dbReference type="GO" id="GO:0061709">
    <property type="term" value="P:reticulophagy"/>
    <property type="evidence" value="ECO:0007669"/>
    <property type="project" value="TreeGrafter"/>
</dbReference>
<comment type="caution">
    <text evidence="8">The sequence shown here is derived from an EMBL/GenBank/DDBJ whole genome shotgun (WGS) entry which is preliminary data.</text>
</comment>